<sequence>MEFMIIGGSLYVESVPELLSRLRSISSLYNTTIQAMDADRIAGEEHVLFAIRKALRAIENGSNMARDMGIEIMRYAAGKKQIEEAFSMGVHEGDMDIVFVVLGEEKEVKDSVMALKDIIAETSVLDYSDTKRDIILEQFLISDKEIQAVGEDMIPSIVLERVALVDVLK</sequence>
<dbReference type="InterPro" id="IPR013926">
    <property type="entry name" value="CGI121/TPRKB"/>
</dbReference>
<dbReference type="SUPFAM" id="SSF143870">
    <property type="entry name" value="PF0523-like"/>
    <property type="match status" value="1"/>
</dbReference>
<reference evidence="3" key="1">
    <citation type="submission" date="2016-10" db="EMBL/GenBank/DDBJ databases">
        <authorList>
            <person name="Varghese N."/>
            <person name="Submissions S."/>
        </authorList>
    </citation>
    <scope>NUCLEOTIDE SEQUENCE [LARGE SCALE GENOMIC DNA]</scope>
    <source>
        <strain evidence="3">Mob M</strain>
    </source>
</reference>
<dbReference type="PIRSF" id="PIRSF022062">
    <property type="entry name" value="UCP022062"/>
    <property type="match status" value="1"/>
</dbReference>
<comment type="similarity">
    <text evidence="1">Belongs to the CGI121/TPRKB family.</text>
</comment>
<dbReference type="STRING" id="487685.SAMN04488696_2639"/>
<dbReference type="NCBIfam" id="NF011465">
    <property type="entry name" value="PRK14886.1-1"/>
    <property type="match status" value="1"/>
</dbReference>
<dbReference type="Gene3D" id="3.30.2380.10">
    <property type="entry name" value="CGI121/TPRKB"/>
    <property type="match status" value="1"/>
</dbReference>
<dbReference type="Proteomes" id="UP000198535">
    <property type="component" value="Unassembled WGS sequence"/>
</dbReference>
<dbReference type="EMBL" id="FOUJ01000006">
    <property type="protein sequence ID" value="SFM85526.1"/>
    <property type="molecule type" value="Genomic_DNA"/>
</dbReference>
<keyword evidence="3" id="KW-1185">Reference proteome</keyword>
<evidence type="ECO:0000313" key="2">
    <source>
        <dbReference type="EMBL" id="SFM85526.1"/>
    </source>
</evidence>
<gene>
    <name evidence="2" type="ORF">SAMN04488696_2639</name>
</gene>
<dbReference type="AlphaFoldDB" id="A0A1I4U941"/>
<evidence type="ECO:0000313" key="3">
    <source>
        <dbReference type="Proteomes" id="UP000198535"/>
    </source>
</evidence>
<evidence type="ECO:0000256" key="1">
    <source>
        <dbReference type="ARBA" id="ARBA00005546"/>
    </source>
</evidence>
<dbReference type="OrthoDB" id="69587at2157"/>
<organism evidence="2 3">
    <name type="scientific">Methanolobus profundi</name>
    <dbReference type="NCBI Taxonomy" id="487685"/>
    <lineage>
        <taxon>Archaea</taxon>
        <taxon>Methanobacteriati</taxon>
        <taxon>Methanobacteriota</taxon>
        <taxon>Stenosarchaea group</taxon>
        <taxon>Methanomicrobia</taxon>
        <taxon>Methanosarcinales</taxon>
        <taxon>Methanosarcinaceae</taxon>
        <taxon>Methanolobus</taxon>
    </lineage>
</organism>
<accession>A0A1I4U941</accession>
<protein>
    <submittedName>
        <fullName evidence="2">KEOPS complex subunit Cgi121</fullName>
    </submittedName>
</protein>
<dbReference type="InterPro" id="IPR016799">
    <property type="entry name" value="UCP022062"/>
</dbReference>
<proteinExistence type="inferred from homology"/>
<dbReference type="RefSeq" id="WP_091937675.1">
    <property type="nucleotide sequence ID" value="NZ_FOUJ01000006.1"/>
</dbReference>
<dbReference type="Pfam" id="PF08617">
    <property type="entry name" value="CGI-121"/>
    <property type="match status" value="1"/>
</dbReference>
<dbReference type="InterPro" id="IPR036504">
    <property type="entry name" value="CGI121/TPRKB_sf"/>
</dbReference>
<name>A0A1I4U941_9EURY</name>